<reference evidence="2 3" key="1">
    <citation type="submission" date="2016-10" db="EMBL/GenBank/DDBJ databases">
        <authorList>
            <person name="de Groot N.N."/>
        </authorList>
    </citation>
    <scope>NUCLEOTIDE SEQUENCE [LARGE SCALE GENOMIC DNA]</scope>
    <source>
        <strain evidence="2 3">DSM 25232</strain>
    </source>
</reference>
<dbReference type="Gene3D" id="3.90.25.10">
    <property type="entry name" value="UDP-galactose 4-epimerase, domain 1"/>
    <property type="match status" value="1"/>
</dbReference>
<dbReference type="Proteomes" id="UP000198521">
    <property type="component" value="Unassembled WGS sequence"/>
</dbReference>
<feature type="domain" description="NAD(P)-binding" evidence="1">
    <location>
        <begin position="10"/>
        <end position="295"/>
    </location>
</feature>
<dbReference type="RefSeq" id="WP_091406414.1">
    <property type="nucleotide sequence ID" value="NZ_FOAB01000002.1"/>
</dbReference>
<dbReference type="STRING" id="1038014.SAMN04487910_1078"/>
<evidence type="ECO:0000313" key="2">
    <source>
        <dbReference type="EMBL" id="SEK77126.1"/>
    </source>
</evidence>
<organism evidence="2 3">
    <name type="scientific">Aquimarina amphilecti</name>
    <dbReference type="NCBI Taxonomy" id="1038014"/>
    <lineage>
        <taxon>Bacteria</taxon>
        <taxon>Pseudomonadati</taxon>
        <taxon>Bacteroidota</taxon>
        <taxon>Flavobacteriia</taxon>
        <taxon>Flavobacteriales</taxon>
        <taxon>Flavobacteriaceae</taxon>
        <taxon>Aquimarina</taxon>
    </lineage>
</organism>
<evidence type="ECO:0000259" key="1">
    <source>
        <dbReference type="Pfam" id="PF16363"/>
    </source>
</evidence>
<proteinExistence type="predicted"/>
<dbReference type="SUPFAM" id="SSF51735">
    <property type="entry name" value="NAD(P)-binding Rossmann-fold domains"/>
    <property type="match status" value="1"/>
</dbReference>
<dbReference type="AlphaFoldDB" id="A0A1H7JS18"/>
<dbReference type="InterPro" id="IPR036291">
    <property type="entry name" value="NAD(P)-bd_dom_sf"/>
</dbReference>
<accession>A0A1H7JS18</accession>
<gene>
    <name evidence="2" type="ORF">SAMN04487910_1078</name>
</gene>
<name>A0A1H7JS18_AQUAM</name>
<dbReference type="InterPro" id="IPR016040">
    <property type="entry name" value="NAD(P)-bd_dom"/>
</dbReference>
<dbReference type="Pfam" id="PF16363">
    <property type="entry name" value="GDP_Man_Dehyd"/>
    <property type="match status" value="1"/>
</dbReference>
<sequence length="302" mass="34454">MADHFNKKVFITGITGFTGVHLEKFFLNEGWNVFGTSFQTSKNKNHFLCDITKKNEIDKIIRDLQPNYIIHTAAISFVGDVNQEQMYTVNIFGTLNLLNAVVESNLDPEKIIIVSSASVYGSSGHTLSEDMCPYPINHYGNSKLAMENMVKTYFSKLNIIITRPFNYTGVGQSLEFLIPKIVSHFKNKKSIIELGNLEVYREFNDVDYLVRCYYKLLISENTAEIVNICTGRTNNIGEVLAFLEKISNHKIEVKVNPKYIRKNEIKILKGDASKLFSFIGDISKKYSLEDTLTKMFNSETYT</sequence>
<evidence type="ECO:0000313" key="3">
    <source>
        <dbReference type="Proteomes" id="UP000198521"/>
    </source>
</evidence>
<dbReference type="OrthoDB" id="329806at2"/>
<protein>
    <submittedName>
        <fullName evidence="2">Nucleoside-diphosphate-sugar epimerase</fullName>
    </submittedName>
</protein>
<keyword evidence="3" id="KW-1185">Reference proteome</keyword>
<dbReference type="PANTHER" id="PTHR43000">
    <property type="entry name" value="DTDP-D-GLUCOSE 4,6-DEHYDRATASE-RELATED"/>
    <property type="match status" value="1"/>
</dbReference>
<dbReference type="Gene3D" id="3.40.50.720">
    <property type="entry name" value="NAD(P)-binding Rossmann-like Domain"/>
    <property type="match status" value="1"/>
</dbReference>
<dbReference type="EMBL" id="FOAB01000002">
    <property type="protein sequence ID" value="SEK77126.1"/>
    <property type="molecule type" value="Genomic_DNA"/>
</dbReference>